<evidence type="ECO:0000313" key="2">
    <source>
        <dbReference type="Proteomes" id="UP000243793"/>
    </source>
</evidence>
<dbReference type="GO" id="GO:0090313">
    <property type="term" value="P:regulation of protein targeting to membrane"/>
    <property type="evidence" value="ECO:0007669"/>
    <property type="project" value="TreeGrafter"/>
</dbReference>
<protein>
    <submittedName>
        <fullName evidence="1">Uncharacterized protein</fullName>
    </submittedName>
</protein>
<dbReference type="Proteomes" id="UP000243793">
    <property type="component" value="Chromosome"/>
</dbReference>
<dbReference type="PANTHER" id="PTHR30441">
    <property type="entry name" value="DUF748 DOMAIN-CONTAINING PROTEIN"/>
    <property type="match status" value="1"/>
</dbReference>
<dbReference type="InterPro" id="IPR052894">
    <property type="entry name" value="AsmA-related"/>
</dbReference>
<gene>
    <name evidence="1" type="ORF">CBP12_09810</name>
</gene>
<sequence>MKRFVKYLLLLMGAILLAAWLVLSLFDANRLKQPVLAWLNEHTELDAAIGNISFNPLHPYTLLAEDVRLGHWFSARQIYIQLANFSPLSGETRIATLDLIDSKLVIEDATELKLPSNLANIHIDELTTKNFSLDWHGWQLKGADLTLQDWQPRQEGQWQWGADMDLQGQARQLTQPHIEMAQLTFSGQVRQQQLQLSKLKSHLFDGLFDTQLTLDWPKQQVTLTAPTFSRNQLQFEQLPHLNGDWRLFINKASFDNISITSPTLISNAITGELRYLEWTPGSLPIASAKWQANEAVVDWLRLNQHQVELLSEAQQLSLNINGQAYEGSVSSELRWLPEQGRLDIDKLALQNTKFIWQPDMRWPLPEVRLHRLDLSNGELLSLDTNLPLSILGAELFLSDIAWSGGQWRGLTPRARAQANWNEIAFDNLIARQGSAQVTVDDSYVWLTQFASEALDGQLTLSGKLGLYPPYEMEGQVAAQQISLRPLSRWLKTERRFSGLAELNATLHGELDHPQSWQGQLALSAQEVFIENFALDSWLSHRLHEDYRSAKSVDTQLAALDLTQGDSFIYQLELTGSVNQGRWQLKDSALQSVRYLLALQGSLAIKQDWQLELGAINDQGCKELAINLNGPWQAPKLVLHQPKLTQPCIPWYKGQLAYPKSGLSGNLIQGVRALTQESDPQTALDSDSVN</sequence>
<keyword evidence="2" id="KW-1185">Reference proteome</keyword>
<dbReference type="KEGG" id="ocm:CBP12_09810"/>
<accession>A0A1Y0CYK3</accession>
<dbReference type="PANTHER" id="PTHR30441:SF8">
    <property type="entry name" value="DUF748 DOMAIN-CONTAINING PROTEIN"/>
    <property type="match status" value="1"/>
</dbReference>
<name>A0A1Y0CYK3_9GAMM</name>
<dbReference type="OrthoDB" id="5578873at2"/>
<evidence type="ECO:0000313" key="1">
    <source>
        <dbReference type="EMBL" id="ART80400.1"/>
    </source>
</evidence>
<dbReference type="RefSeq" id="WP_086964266.1">
    <property type="nucleotide sequence ID" value="NZ_CP021376.1"/>
</dbReference>
<reference evidence="2" key="1">
    <citation type="submission" date="2017-05" db="EMBL/GenBank/DDBJ databases">
        <authorList>
            <person name="Sung H."/>
        </authorList>
    </citation>
    <scope>NUCLEOTIDE SEQUENCE [LARGE SCALE GENOMIC DNA]</scope>
    <source>
        <strain evidence="2">AMac2203</strain>
    </source>
</reference>
<dbReference type="GO" id="GO:0005886">
    <property type="term" value="C:plasma membrane"/>
    <property type="evidence" value="ECO:0007669"/>
    <property type="project" value="TreeGrafter"/>
</dbReference>
<dbReference type="EMBL" id="CP021376">
    <property type="protein sequence ID" value="ART80400.1"/>
    <property type="molecule type" value="Genomic_DNA"/>
</dbReference>
<proteinExistence type="predicted"/>
<dbReference type="AlphaFoldDB" id="A0A1Y0CYK3"/>
<organism evidence="1 2">
    <name type="scientific">Oceanisphaera avium</name>
    <dbReference type="NCBI Taxonomy" id="1903694"/>
    <lineage>
        <taxon>Bacteria</taxon>
        <taxon>Pseudomonadati</taxon>
        <taxon>Pseudomonadota</taxon>
        <taxon>Gammaproteobacteria</taxon>
        <taxon>Aeromonadales</taxon>
        <taxon>Aeromonadaceae</taxon>
        <taxon>Oceanisphaera</taxon>
    </lineage>
</organism>